<dbReference type="InterPro" id="IPR002312">
    <property type="entry name" value="Asp/Asn-tRNA-synth_IIb"/>
</dbReference>
<dbReference type="SUPFAM" id="SSF50249">
    <property type="entry name" value="Nucleic acid-binding proteins"/>
    <property type="match status" value="1"/>
</dbReference>
<dbReference type="NCBIfam" id="TIGR00459">
    <property type="entry name" value="aspS_bact"/>
    <property type="match status" value="1"/>
</dbReference>
<evidence type="ECO:0000313" key="8">
    <source>
        <dbReference type="Proteomes" id="UP000322000"/>
    </source>
</evidence>
<dbReference type="Proteomes" id="UP000322000">
    <property type="component" value="Chromosome 6"/>
</dbReference>
<dbReference type="InterPro" id="IPR004524">
    <property type="entry name" value="Asp-tRNA-ligase_1"/>
</dbReference>
<protein>
    <submittedName>
        <fullName evidence="9">Aspartate--tRNA ligase, mitochondrial</fullName>
    </submittedName>
</protein>
<dbReference type="RefSeq" id="XP_026729597.1">
    <property type="nucleotide sequence ID" value="XM_026873796.1"/>
</dbReference>
<name>A0A7E5VMU3_TRINI</name>
<organism evidence="8 9">
    <name type="scientific">Trichoplusia ni</name>
    <name type="common">Cabbage looper</name>
    <dbReference type="NCBI Taxonomy" id="7111"/>
    <lineage>
        <taxon>Eukaryota</taxon>
        <taxon>Metazoa</taxon>
        <taxon>Ecdysozoa</taxon>
        <taxon>Arthropoda</taxon>
        <taxon>Hexapoda</taxon>
        <taxon>Insecta</taxon>
        <taxon>Pterygota</taxon>
        <taxon>Neoptera</taxon>
        <taxon>Endopterygota</taxon>
        <taxon>Lepidoptera</taxon>
        <taxon>Glossata</taxon>
        <taxon>Ditrysia</taxon>
        <taxon>Noctuoidea</taxon>
        <taxon>Noctuidae</taxon>
        <taxon>Plusiinae</taxon>
        <taxon>Trichoplusia</taxon>
    </lineage>
</organism>
<dbReference type="Pfam" id="PF01336">
    <property type="entry name" value="tRNA_anti-codon"/>
    <property type="match status" value="1"/>
</dbReference>
<evidence type="ECO:0000256" key="5">
    <source>
        <dbReference type="ARBA" id="ARBA00022917"/>
    </source>
</evidence>
<dbReference type="InterPro" id="IPR006195">
    <property type="entry name" value="aa-tRNA-synth_II"/>
</dbReference>
<evidence type="ECO:0000256" key="2">
    <source>
        <dbReference type="ARBA" id="ARBA00022598"/>
    </source>
</evidence>
<proteinExistence type="inferred from homology"/>
<dbReference type="CTD" id="326155"/>
<evidence type="ECO:0000313" key="9">
    <source>
        <dbReference type="RefSeq" id="XP_026729597.1"/>
    </source>
</evidence>
<dbReference type="GO" id="GO:0003676">
    <property type="term" value="F:nucleic acid binding"/>
    <property type="evidence" value="ECO:0007669"/>
    <property type="project" value="InterPro"/>
</dbReference>
<dbReference type="NCBIfam" id="NF001750">
    <property type="entry name" value="PRK00476.1"/>
    <property type="match status" value="1"/>
</dbReference>
<dbReference type="Gene3D" id="3.30.1360.30">
    <property type="entry name" value="GAD-like domain"/>
    <property type="match status" value="1"/>
</dbReference>
<evidence type="ECO:0000256" key="6">
    <source>
        <dbReference type="ARBA" id="ARBA00023146"/>
    </source>
</evidence>
<dbReference type="InterPro" id="IPR004365">
    <property type="entry name" value="NA-bd_OB_tRNA"/>
</dbReference>
<keyword evidence="8" id="KW-1185">Reference proteome</keyword>
<keyword evidence="2 9" id="KW-0436">Ligase</keyword>
<dbReference type="InterPro" id="IPR012340">
    <property type="entry name" value="NA-bd_OB-fold"/>
</dbReference>
<dbReference type="PANTHER" id="PTHR22594:SF5">
    <property type="entry name" value="ASPARTATE--TRNA LIGASE, MITOCHONDRIAL"/>
    <property type="match status" value="1"/>
</dbReference>
<dbReference type="CDD" id="cd04317">
    <property type="entry name" value="EcAspRS_like_N"/>
    <property type="match status" value="1"/>
</dbReference>
<dbReference type="InterPro" id="IPR045864">
    <property type="entry name" value="aa-tRNA-synth_II/BPL/LPL"/>
</dbReference>
<keyword evidence="5" id="KW-0648">Protein biosynthesis</keyword>
<dbReference type="PROSITE" id="PS50862">
    <property type="entry name" value="AA_TRNA_LIGASE_II"/>
    <property type="match status" value="1"/>
</dbReference>
<keyword evidence="3" id="KW-0547">Nucleotide-binding</keyword>
<evidence type="ECO:0000256" key="4">
    <source>
        <dbReference type="ARBA" id="ARBA00022840"/>
    </source>
</evidence>
<dbReference type="InterPro" id="IPR004364">
    <property type="entry name" value="Aa-tRNA-synt_II"/>
</dbReference>
<dbReference type="SUPFAM" id="SSF55681">
    <property type="entry name" value="Class II aaRS and biotin synthetases"/>
    <property type="match status" value="1"/>
</dbReference>
<gene>
    <name evidence="9" type="primary">LOC113495187</name>
</gene>
<dbReference type="Gene3D" id="2.40.50.140">
    <property type="entry name" value="Nucleic acid-binding proteins"/>
    <property type="match status" value="1"/>
</dbReference>
<dbReference type="AlphaFoldDB" id="A0A7E5VMU3"/>
<keyword evidence="6" id="KW-0030">Aminoacyl-tRNA synthetase</keyword>
<keyword evidence="4" id="KW-0067">ATP-binding</keyword>
<dbReference type="GO" id="GO:0004815">
    <property type="term" value="F:aspartate-tRNA ligase activity"/>
    <property type="evidence" value="ECO:0007669"/>
    <property type="project" value="TreeGrafter"/>
</dbReference>
<comment type="similarity">
    <text evidence="1">Belongs to the class-II aminoacyl-tRNA synthetase family. Type 1 subfamily.</text>
</comment>
<feature type="domain" description="Aminoacyl-transfer RNA synthetases class-II family profile" evidence="7">
    <location>
        <begin position="209"/>
        <end position="600"/>
    </location>
</feature>
<accession>A0A7E5VMU3</accession>
<dbReference type="PANTHER" id="PTHR22594">
    <property type="entry name" value="ASPARTYL/LYSYL-TRNA SYNTHETASE"/>
    <property type="match status" value="1"/>
</dbReference>
<dbReference type="InParanoid" id="A0A7E5VMU3"/>
<dbReference type="GeneID" id="113495187"/>
<dbReference type="HAMAP" id="MF_00044">
    <property type="entry name" value="Asp_tRNA_synth_type1"/>
    <property type="match status" value="1"/>
</dbReference>
<dbReference type="GO" id="GO:0005739">
    <property type="term" value="C:mitochondrion"/>
    <property type="evidence" value="ECO:0007669"/>
    <property type="project" value="TreeGrafter"/>
</dbReference>
<reference evidence="9" key="1">
    <citation type="submission" date="2025-08" db="UniProtKB">
        <authorList>
            <consortium name="RefSeq"/>
        </authorList>
    </citation>
    <scope>IDENTIFICATION</scope>
</reference>
<evidence type="ECO:0000259" key="7">
    <source>
        <dbReference type="PROSITE" id="PS50862"/>
    </source>
</evidence>
<evidence type="ECO:0000256" key="1">
    <source>
        <dbReference type="ARBA" id="ARBA00006303"/>
    </source>
</evidence>
<dbReference type="KEGG" id="tnl:113495187"/>
<sequence>MMSRNLMLYKQCIKICPISTCCITDHRIPQKRAISSVTRPITKYKNITYNPCLLSKKLHDTRLKDVFDEENCNNYTYRTHTCGELRPEHVGKKVTLCGWVQFSRLSKFLLLRDAYGLIQCVVNNDNINLSNIPLETVVKIQGSVTLRPKDMINRKMLTGEVEVTIDSLEVLNSVESLPFNLRDYQKPKEQLRLQHRYVDLRFPEMQKNLRVRSHMIHNMRRFLIEKHGFVEVETPTLFCRTPGGAREFVVPTHHQGLFYSLVQSPQQFKQMLMSGGVDRYFQVARCYRDETTRPDRQPEFTQLDIELSFTNVDGILTMIEELLYESFVKSLPKPPFRRMTYKEALSTYGTDKPDLTYDLKFVNIKSIFSDKLNDNDFGAYALPYTKEIGKLSTKYKEQIRQCAKKYPCKIILNENLSKQLGEDLCKNILNKIGDSNAVIVALGDNENSALCLGEIRQMLASLLKSNNMLEVKENIEPLWVVEFPLFLKGENGLETCHHPFTAPHPDDMHLIDSEPLKVRSLAYDLVMNGNEVGGGSVRVHNSSLQEKLLNILNIDPGTLAHFLNALKCGCPPHGGIALGLDRLVSLACNAESIRDVIAFPKSHDGRDPLSGAPNSISEEDKKYYHISTVK</sequence>
<dbReference type="InterPro" id="IPR047089">
    <property type="entry name" value="Asp-tRNA-ligase_1_N"/>
</dbReference>
<dbReference type="Pfam" id="PF00152">
    <property type="entry name" value="tRNA-synt_2"/>
    <property type="match status" value="1"/>
</dbReference>
<dbReference type="GO" id="GO:0006422">
    <property type="term" value="P:aspartyl-tRNA aminoacylation"/>
    <property type="evidence" value="ECO:0007669"/>
    <property type="project" value="TreeGrafter"/>
</dbReference>
<dbReference type="FunCoup" id="A0A7E5VMU3">
    <property type="interactions" value="1839"/>
</dbReference>
<evidence type="ECO:0000256" key="3">
    <source>
        <dbReference type="ARBA" id="ARBA00022741"/>
    </source>
</evidence>
<dbReference type="InterPro" id="IPR004115">
    <property type="entry name" value="GAD-like_sf"/>
</dbReference>
<dbReference type="Gene3D" id="3.30.930.10">
    <property type="entry name" value="Bira Bifunctional Protein, Domain 2"/>
    <property type="match status" value="1"/>
</dbReference>
<dbReference type="PRINTS" id="PR01042">
    <property type="entry name" value="TRNASYNTHASP"/>
</dbReference>
<dbReference type="GO" id="GO:0005524">
    <property type="term" value="F:ATP binding"/>
    <property type="evidence" value="ECO:0007669"/>
    <property type="project" value="UniProtKB-KW"/>
</dbReference>
<dbReference type="OrthoDB" id="439710at2759"/>